<comment type="cofactor">
    <cofactor evidence="8">
        <name>prenylated FMN</name>
        <dbReference type="ChEBI" id="CHEBI:87746"/>
    </cofactor>
</comment>
<protein>
    <recommendedName>
        <fullName evidence="7">Anhydromevalonate phosphate decarboxylase</fullName>
        <ecNumber evidence="6">4.1.1.126</ecNumber>
    </recommendedName>
</protein>
<feature type="domain" description="3-octaprenyl-4-hydroxybenzoate carboxy-lyase-like N-terminal" evidence="10">
    <location>
        <begin position="12"/>
        <end position="87"/>
    </location>
</feature>
<dbReference type="Proteomes" id="UP000885664">
    <property type="component" value="Unassembled WGS sequence"/>
</dbReference>
<dbReference type="InterPro" id="IPR049383">
    <property type="entry name" value="UbiD-like_N"/>
</dbReference>
<evidence type="ECO:0000256" key="3">
    <source>
        <dbReference type="ARBA" id="ARBA00010021"/>
    </source>
</evidence>
<dbReference type="AlphaFoldDB" id="A0A7C2UKN1"/>
<dbReference type="InterPro" id="IPR002830">
    <property type="entry name" value="UbiD"/>
</dbReference>
<dbReference type="EC" id="4.1.1.126" evidence="6"/>
<comment type="cofactor">
    <cofactor evidence="1">
        <name>Mn(2+)</name>
        <dbReference type="ChEBI" id="CHEBI:29035"/>
    </cofactor>
</comment>
<sequence>MDPTSDLRGYVGWLKERKELVEVEDPLSPVLEIPSLLRRVMYSGGPALLFKSVRGFEGWRVAGNLFNSLRTLREALSVERFEEIGERFIPPSVLQPPSTIREKFKSLGELMKLSRYLPSRTSKAPFLSRTIEGERDPLDSIPFFKVWPKDGGRYATFPMVITKDPETGVMNMGVYRIMILDGRRGVVHWQIHKRGALAHSLALERGLEEMPVAVVLGSDPGTMLASVSPVPYPIDKGLFAGIVRGKGLELFELPNGIPVPSNAEVVIEGRVKLKELVSEGPFGDHWGYYDKPSEKYPVFAVERVYMREDPIYYGSVTGLPPLEDAVMGKAIERIFKPILRLLLPEIVEINYPPEGVFQGLMIVSIKKRYPGHAKKVMSALWGLGQSSLTKIIIVVDQDIDPRDMGKVIWALSSNVDPERDVVIIEGSHSDALDPANVAPSYGSKLGIDATRKLPEERRGREWPELVEEDSSISRKIEGILSRVLGERKDEGRFDE</sequence>
<evidence type="ECO:0000256" key="6">
    <source>
        <dbReference type="ARBA" id="ARBA00049727"/>
    </source>
</evidence>
<dbReference type="InterPro" id="IPR048304">
    <property type="entry name" value="UbiD_Rift_dom"/>
</dbReference>
<evidence type="ECO:0000259" key="9">
    <source>
        <dbReference type="Pfam" id="PF01977"/>
    </source>
</evidence>
<dbReference type="SUPFAM" id="SSF50475">
    <property type="entry name" value="FMN-binding split barrel"/>
    <property type="match status" value="1"/>
</dbReference>
<dbReference type="GO" id="GO:0005737">
    <property type="term" value="C:cytoplasm"/>
    <property type="evidence" value="ECO:0007669"/>
    <property type="project" value="TreeGrafter"/>
</dbReference>
<feature type="domain" description="3-octaprenyl-4-hydroxybenzoate carboxy-lyase-like C-terminal" evidence="11">
    <location>
        <begin position="326"/>
        <end position="449"/>
    </location>
</feature>
<evidence type="ECO:0000256" key="1">
    <source>
        <dbReference type="ARBA" id="ARBA00001936"/>
    </source>
</evidence>
<dbReference type="PANTHER" id="PTHR30108:SF17">
    <property type="entry name" value="FERULIC ACID DECARBOXYLASE 1"/>
    <property type="match status" value="1"/>
</dbReference>
<gene>
    <name evidence="12" type="ORF">ENO36_00740</name>
</gene>
<dbReference type="Gene3D" id="3.40.1670.10">
    <property type="entry name" value="UbiD C-terminal domain-like"/>
    <property type="match status" value="1"/>
</dbReference>
<dbReference type="InterPro" id="IPR049381">
    <property type="entry name" value="UbiD-like_C"/>
</dbReference>
<evidence type="ECO:0000259" key="11">
    <source>
        <dbReference type="Pfam" id="PF20696"/>
    </source>
</evidence>
<dbReference type="Pfam" id="PF20696">
    <property type="entry name" value="UbiD_C"/>
    <property type="match status" value="1"/>
</dbReference>
<evidence type="ECO:0000256" key="4">
    <source>
        <dbReference type="ARBA" id="ARBA00049054"/>
    </source>
</evidence>
<dbReference type="PANTHER" id="PTHR30108">
    <property type="entry name" value="3-OCTAPRENYL-4-HYDROXYBENZOATE CARBOXY-LYASE-RELATED"/>
    <property type="match status" value="1"/>
</dbReference>
<dbReference type="GO" id="GO:0016831">
    <property type="term" value="F:carboxy-lyase activity"/>
    <property type="evidence" value="ECO:0007669"/>
    <property type="project" value="InterPro"/>
</dbReference>
<dbReference type="Pfam" id="PF01977">
    <property type="entry name" value="UbiD"/>
    <property type="match status" value="1"/>
</dbReference>
<evidence type="ECO:0000256" key="2">
    <source>
        <dbReference type="ARBA" id="ARBA00005092"/>
    </source>
</evidence>
<evidence type="ECO:0000256" key="8">
    <source>
        <dbReference type="ARBA" id="ARBA00049936"/>
    </source>
</evidence>
<reference evidence="12" key="1">
    <citation type="journal article" date="2020" name="mSystems">
        <title>Genome- and Community-Level Interaction Insights into Carbon Utilization and Element Cycling Functions of Hydrothermarchaeota in Hydrothermal Sediment.</title>
        <authorList>
            <person name="Zhou Z."/>
            <person name="Liu Y."/>
            <person name="Xu W."/>
            <person name="Pan J."/>
            <person name="Luo Z.H."/>
            <person name="Li M."/>
        </authorList>
    </citation>
    <scope>NUCLEOTIDE SEQUENCE [LARGE SCALE GENOMIC DNA]</scope>
    <source>
        <strain evidence="12">SpSt-1259</strain>
    </source>
</reference>
<proteinExistence type="inferred from homology"/>
<feature type="domain" description="3-octaprenyl-4-hydroxybenzoate carboxy-lyase-like Rift-related" evidence="9">
    <location>
        <begin position="121"/>
        <end position="319"/>
    </location>
</feature>
<dbReference type="NCBIfam" id="TIGR00148">
    <property type="entry name" value="UbiD family decarboxylase"/>
    <property type="match status" value="1"/>
</dbReference>
<accession>A0A7C2UKN1</accession>
<comment type="pathway">
    <text evidence="2">Isoprenoid biosynthesis; isopentenyl diphosphate biosynthesis via mevalonate pathway.</text>
</comment>
<dbReference type="SUPFAM" id="SSF143968">
    <property type="entry name" value="UbiD C-terminal domain-like"/>
    <property type="match status" value="1"/>
</dbReference>
<evidence type="ECO:0000259" key="10">
    <source>
        <dbReference type="Pfam" id="PF20695"/>
    </source>
</evidence>
<organism evidence="12">
    <name type="scientific">Fervidicoccus fontis</name>
    <dbReference type="NCBI Taxonomy" id="683846"/>
    <lineage>
        <taxon>Archaea</taxon>
        <taxon>Thermoproteota</taxon>
        <taxon>Thermoprotei</taxon>
        <taxon>Fervidicoccales</taxon>
        <taxon>Fervidicoccaceae</taxon>
        <taxon>Fervidicoccus</taxon>
    </lineage>
</organism>
<evidence type="ECO:0000256" key="5">
    <source>
        <dbReference type="ARBA" id="ARBA00049583"/>
    </source>
</evidence>
<dbReference type="EMBL" id="DSFE01000020">
    <property type="protein sequence ID" value="HEU97370.1"/>
    <property type="molecule type" value="Genomic_DNA"/>
</dbReference>
<name>A0A7C2UKN1_9CREN</name>
<dbReference type="FunFam" id="3.40.1670.10:FF:000003">
    <property type="entry name" value="Phenolic acid decarboxylase"/>
    <property type="match status" value="1"/>
</dbReference>
<comment type="similarity">
    <text evidence="3">Belongs to the UbiD family.</text>
</comment>
<dbReference type="Pfam" id="PF20695">
    <property type="entry name" value="UbiD_N"/>
    <property type="match status" value="1"/>
</dbReference>
<comment type="function">
    <text evidence="5">Catalyzes the conversion of trans-anhydromevalonate 5-phosphate (tAHMP) into isopentenyl phosphate. Involved in the archaeal mevalonate (MVA) pathway, which provides fundamental precursors for isoprenoid biosynthesis, such as isopentenyl diphosphate (IPP) and dimethylallyl diphosphate (DMAPP).</text>
</comment>
<evidence type="ECO:0000256" key="7">
    <source>
        <dbReference type="ARBA" id="ARBA00049754"/>
    </source>
</evidence>
<comment type="caution">
    <text evidence="12">The sequence shown here is derived from an EMBL/GenBank/DDBJ whole genome shotgun (WGS) entry which is preliminary data.</text>
</comment>
<comment type="catalytic activity">
    <reaction evidence="4">
        <text>(2E)-3-methyl-5-phosphooxypent-2-enoate + H(+) = isopentenyl phosphate + CO2</text>
        <dbReference type="Rhea" id="RHEA:78971"/>
        <dbReference type="ChEBI" id="CHEBI:15378"/>
        <dbReference type="ChEBI" id="CHEBI:16526"/>
        <dbReference type="ChEBI" id="CHEBI:65078"/>
        <dbReference type="ChEBI" id="CHEBI:229665"/>
        <dbReference type="EC" id="4.1.1.126"/>
    </reaction>
    <physiologicalReaction direction="left-to-right" evidence="4">
        <dbReference type="Rhea" id="RHEA:78972"/>
    </physiologicalReaction>
</comment>
<evidence type="ECO:0000313" key="12">
    <source>
        <dbReference type="EMBL" id="HEU97370.1"/>
    </source>
</evidence>